<dbReference type="Proteomes" id="UP000433493">
    <property type="component" value="Unassembled WGS sequence"/>
</dbReference>
<evidence type="ECO:0000313" key="3">
    <source>
        <dbReference type="EMBL" id="KAB1641678.1"/>
    </source>
</evidence>
<keyword evidence="4" id="KW-1185">Reference proteome</keyword>
<accession>A0A7J5B8R8</accession>
<keyword evidence="1" id="KW-0472">Membrane</keyword>
<dbReference type="AlphaFoldDB" id="A0A7J5B8R8"/>
<protein>
    <submittedName>
        <fullName evidence="3">YdcF family protein</fullName>
    </submittedName>
</protein>
<comment type="caution">
    <text evidence="3">The sequence shown here is derived from an EMBL/GenBank/DDBJ whole genome shotgun (WGS) entry which is preliminary data.</text>
</comment>
<keyword evidence="1" id="KW-0812">Transmembrane</keyword>
<dbReference type="RefSeq" id="WP_158052997.1">
    <property type="nucleotide sequence ID" value="NZ_WBKB01000008.1"/>
</dbReference>
<dbReference type="InterPro" id="IPR003848">
    <property type="entry name" value="DUF218"/>
</dbReference>
<evidence type="ECO:0000313" key="4">
    <source>
        <dbReference type="Proteomes" id="UP000433493"/>
    </source>
</evidence>
<dbReference type="CDD" id="cd06259">
    <property type="entry name" value="YdcF-like"/>
    <property type="match status" value="1"/>
</dbReference>
<feature type="domain" description="DUF218" evidence="2">
    <location>
        <begin position="41"/>
        <end position="145"/>
    </location>
</feature>
<name>A0A7J5B8R8_9MICO</name>
<sequence length="185" mass="20629">MNYQQLRNRTVIITGSILAAMFVVQLFIVFLPKTDAQKPVDVVVVLAPQTYRLHAGVDLIDAGYSDRLAISAPLIEYPGWLCAQDASVEIERPVTIVCFEPVPSTTQGEALSFAEVAEAHGWESAAVVTDRSHLNRTRMYFETCTSGIEYSFIMAERDRSVLGRVFSFFYETFAWYKAGAIGLCN</sequence>
<dbReference type="EMBL" id="WBKB01000008">
    <property type="protein sequence ID" value="KAB1641678.1"/>
    <property type="molecule type" value="Genomic_DNA"/>
</dbReference>
<feature type="transmembrane region" description="Helical" evidence="1">
    <location>
        <begin position="12"/>
        <end position="31"/>
    </location>
</feature>
<organism evidence="3 4">
    <name type="scientific">Gulosibacter chungangensis</name>
    <dbReference type="NCBI Taxonomy" id="979746"/>
    <lineage>
        <taxon>Bacteria</taxon>
        <taxon>Bacillati</taxon>
        <taxon>Actinomycetota</taxon>
        <taxon>Actinomycetes</taxon>
        <taxon>Micrococcales</taxon>
        <taxon>Microbacteriaceae</taxon>
        <taxon>Gulosibacter</taxon>
    </lineage>
</organism>
<reference evidence="3 4" key="1">
    <citation type="submission" date="2019-09" db="EMBL/GenBank/DDBJ databases">
        <title>Phylogeny of genus Pseudoclavibacter and closely related genus.</title>
        <authorList>
            <person name="Li Y."/>
        </authorList>
    </citation>
    <scope>NUCLEOTIDE SEQUENCE [LARGE SCALE GENOMIC DNA]</scope>
    <source>
        <strain evidence="3 4">KCTC 13959</strain>
    </source>
</reference>
<gene>
    <name evidence="3" type="ORF">F8O05_12070</name>
</gene>
<dbReference type="Pfam" id="PF02698">
    <property type="entry name" value="DUF218"/>
    <property type="match status" value="1"/>
</dbReference>
<proteinExistence type="predicted"/>
<keyword evidence="1" id="KW-1133">Transmembrane helix</keyword>
<dbReference type="OrthoDB" id="4772924at2"/>
<evidence type="ECO:0000256" key="1">
    <source>
        <dbReference type="SAM" id="Phobius"/>
    </source>
</evidence>
<evidence type="ECO:0000259" key="2">
    <source>
        <dbReference type="Pfam" id="PF02698"/>
    </source>
</evidence>